<feature type="compositionally biased region" description="Polar residues" evidence="27">
    <location>
        <begin position="1314"/>
        <end position="1323"/>
    </location>
</feature>
<feature type="region of interest" description="Disordered" evidence="27">
    <location>
        <begin position="532"/>
        <end position="656"/>
    </location>
</feature>
<dbReference type="Pfam" id="PF00612">
    <property type="entry name" value="IQ"/>
    <property type="match status" value="3"/>
</dbReference>
<keyword evidence="22" id="KW-0966">Cell projection</keyword>
<dbReference type="CDD" id="cd01385">
    <property type="entry name" value="MYSc_Myo9"/>
    <property type="match status" value="1"/>
</dbReference>
<keyword evidence="9" id="KW-0479">Metal-binding</keyword>
<feature type="compositionally biased region" description="Low complexity" evidence="27">
    <location>
        <begin position="383"/>
        <end position="397"/>
    </location>
</feature>
<dbReference type="SMART" id="SM00242">
    <property type="entry name" value="MYSc"/>
    <property type="match status" value="1"/>
</dbReference>
<evidence type="ECO:0000256" key="1">
    <source>
        <dbReference type="ARBA" id="ARBA00004167"/>
    </source>
</evidence>
<dbReference type="GO" id="GO:0045202">
    <property type="term" value="C:synapse"/>
    <property type="evidence" value="ECO:0007669"/>
    <property type="project" value="UniProtKB-SubCell"/>
</dbReference>
<evidence type="ECO:0000256" key="24">
    <source>
        <dbReference type="ARBA" id="ARBA00045589"/>
    </source>
</evidence>
<evidence type="ECO:0000256" key="19">
    <source>
        <dbReference type="ARBA" id="ARBA00023136"/>
    </source>
</evidence>
<feature type="domain" description="Rho-GAP" evidence="31">
    <location>
        <begin position="3600"/>
        <end position="3809"/>
    </location>
</feature>
<feature type="domain" description="Phorbol-ester/DAG-type" evidence="28">
    <location>
        <begin position="3536"/>
        <end position="3585"/>
    </location>
</feature>
<dbReference type="GO" id="GO:0048731">
    <property type="term" value="P:system development"/>
    <property type="evidence" value="ECO:0007669"/>
    <property type="project" value="UniProtKB-ARBA"/>
</dbReference>
<evidence type="ECO:0000256" key="11">
    <source>
        <dbReference type="ARBA" id="ARBA00022741"/>
    </source>
</evidence>
<feature type="compositionally biased region" description="Polar residues" evidence="27">
    <location>
        <begin position="3908"/>
        <end position="3919"/>
    </location>
</feature>
<feature type="region of interest" description="Disordered" evidence="27">
    <location>
        <begin position="1144"/>
        <end position="1219"/>
    </location>
</feature>
<feature type="compositionally biased region" description="Polar residues" evidence="27">
    <location>
        <begin position="3042"/>
        <end position="3055"/>
    </location>
</feature>
<dbReference type="EMBL" id="VCAZ01000001">
    <property type="protein sequence ID" value="TSK13419.1"/>
    <property type="molecule type" value="Genomic_DNA"/>
</dbReference>
<keyword evidence="16" id="KW-0770">Synapse</keyword>
<feature type="compositionally biased region" description="Polar residues" evidence="27">
    <location>
        <begin position="3074"/>
        <end position="3083"/>
    </location>
</feature>
<feature type="compositionally biased region" description="Low complexity" evidence="27">
    <location>
        <begin position="1603"/>
        <end position="1620"/>
    </location>
</feature>
<dbReference type="OrthoDB" id="437889at2759"/>
<proteinExistence type="inferred from homology"/>
<keyword evidence="18 26" id="KW-0518">Myosin</keyword>
<keyword evidence="10" id="KW-0677">Repeat</keyword>
<dbReference type="Pfam" id="PF00063">
    <property type="entry name" value="Myosin_head"/>
    <property type="match status" value="4"/>
</dbReference>
<feature type="region of interest" description="Disordered" evidence="27">
    <location>
        <begin position="2878"/>
        <end position="2917"/>
    </location>
</feature>
<dbReference type="Gene3D" id="1.10.555.10">
    <property type="entry name" value="Rho GTPase activation protein"/>
    <property type="match status" value="1"/>
</dbReference>
<dbReference type="FunFam" id="3.40.850.10:FF:000008">
    <property type="entry name" value="Putative unconventional myosin-IXa"/>
    <property type="match status" value="1"/>
</dbReference>
<feature type="domain" description="Ras-associating" evidence="30">
    <location>
        <begin position="1707"/>
        <end position="1805"/>
    </location>
</feature>
<dbReference type="PROSITE" id="PS51456">
    <property type="entry name" value="MYOSIN_MOTOR"/>
    <property type="match status" value="1"/>
</dbReference>
<feature type="region of interest" description="Disordered" evidence="27">
    <location>
        <begin position="1000"/>
        <end position="1124"/>
    </location>
</feature>
<feature type="compositionally biased region" description="Basic and acidic residues" evidence="27">
    <location>
        <begin position="1091"/>
        <end position="1108"/>
    </location>
</feature>
<evidence type="ECO:0000256" key="17">
    <source>
        <dbReference type="ARBA" id="ARBA00023054"/>
    </source>
</evidence>
<feature type="binding site" evidence="26">
    <location>
        <begin position="1933"/>
        <end position="1940"/>
    </location>
    <ligand>
        <name>ATP</name>
        <dbReference type="ChEBI" id="CHEBI:30616"/>
    </ligand>
</feature>
<protein>
    <submittedName>
        <fullName evidence="33">Unconventional myosin-IXa</fullName>
    </submittedName>
</protein>
<dbReference type="GO" id="GO:0016020">
    <property type="term" value="C:membrane"/>
    <property type="evidence" value="ECO:0007669"/>
    <property type="project" value="UniProtKB-SubCell"/>
</dbReference>
<dbReference type="PANTHER" id="PTHR46184:SF3">
    <property type="entry name" value="UNCONVENTIONAL MYOSIN-IXA"/>
    <property type="match status" value="1"/>
</dbReference>
<evidence type="ECO:0000256" key="8">
    <source>
        <dbReference type="ARBA" id="ARBA00022692"/>
    </source>
</evidence>
<dbReference type="Pfam" id="PF00130">
    <property type="entry name" value="C1_1"/>
    <property type="match status" value="1"/>
</dbReference>
<dbReference type="FunFam" id="3.30.60.20:FF:000020">
    <property type="entry name" value="Putative unconventional myosin-IXa"/>
    <property type="match status" value="1"/>
</dbReference>
<keyword evidence="14 26" id="KW-0067">ATP-binding</keyword>
<feature type="region of interest" description="Disordered" evidence="27">
    <location>
        <begin position="668"/>
        <end position="769"/>
    </location>
</feature>
<dbReference type="GO" id="GO:0051015">
    <property type="term" value="F:actin filament binding"/>
    <property type="evidence" value="ECO:0007669"/>
    <property type="project" value="TreeGrafter"/>
</dbReference>
<dbReference type="GO" id="GO:0035556">
    <property type="term" value="P:intracellular signal transduction"/>
    <property type="evidence" value="ECO:0007669"/>
    <property type="project" value="InterPro"/>
</dbReference>
<feature type="compositionally biased region" description="Basic residues" evidence="27">
    <location>
        <begin position="3319"/>
        <end position="3331"/>
    </location>
</feature>
<dbReference type="PROSITE" id="PS00028">
    <property type="entry name" value="ZINC_FINGER_C2H2_1"/>
    <property type="match status" value="1"/>
</dbReference>
<dbReference type="Gene3D" id="1.20.5.190">
    <property type="match status" value="2"/>
</dbReference>
<keyword evidence="12 25" id="KW-0863">Zinc-finger</keyword>
<dbReference type="GO" id="GO:0016459">
    <property type="term" value="C:myosin complex"/>
    <property type="evidence" value="ECO:0007669"/>
    <property type="project" value="UniProtKB-KW"/>
</dbReference>
<evidence type="ECO:0000256" key="20">
    <source>
        <dbReference type="ARBA" id="ARBA00023175"/>
    </source>
</evidence>
<feature type="compositionally biased region" description="Low complexity" evidence="27">
    <location>
        <begin position="3102"/>
        <end position="3111"/>
    </location>
</feature>
<dbReference type="SUPFAM" id="SSF54236">
    <property type="entry name" value="Ubiquitin-like"/>
    <property type="match status" value="1"/>
</dbReference>
<evidence type="ECO:0000313" key="33">
    <source>
        <dbReference type="EMBL" id="TSK13419.1"/>
    </source>
</evidence>
<dbReference type="FunFam" id="1.20.58.530:FF:000009">
    <property type="entry name" value="unconventional myosin-IXb isoform X1"/>
    <property type="match status" value="1"/>
</dbReference>
<feature type="compositionally biased region" description="Polar residues" evidence="27">
    <location>
        <begin position="3892"/>
        <end position="3901"/>
    </location>
</feature>
<dbReference type="CDD" id="cd13220">
    <property type="entry name" value="PH-GRAM_GRAMDC"/>
    <property type="match status" value="1"/>
</dbReference>
<evidence type="ECO:0000256" key="5">
    <source>
        <dbReference type="ARBA" id="ARBA00022468"/>
    </source>
</evidence>
<evidence type="ECO:0000256" key="13">
    <source>
        <dbReference type="ARBA" id="ARBA00022833"/>
    </source>
</evidence>
<keyword evidence="6" id="KW-0963">Cytoplasm</keyword>
<dbReference type="SMART" id="SM00324">
    <property type="entry name" value="RhoGAP"/>
    <property type="match status" value="1"/>
</dbReference>
<feature type="compositionally biased region" description="Basic and acidic residues" evidence="27">
    <location>
        <begin position="848"/>
        <end position="869"/>
    </location>
</feature>
<dbReference type="Gene3D" id="1.20.5.4820">
    <property type="match status" value="1"/>
</dbReference>
<dbReference type="FunFam" id="1.20.120.720:FF:000003">
    <property type="entry name" value="Putative unconventional myosin-IXa"/>
    <property type="match status" value="1"/>
</dbReference>
<comment type="function">
    <text evidence="24">Myosins are actin-based motor molecules with ATPase activity. Unconventional myosins serve in intracellular movements. Regulates Rho by stimulating it's GTPase activity in neurons. Required for the regulation of neurite branching and motor neuron axon guidance.</text>
</comment>
<evidence type="ECO:0000256" key="18">
    <source>
        <dbReference type="ARBA" id="ARBA00023123"/>
    </source>
</evidence>
<dbReference type="PROSITE" id="PS50081">
    <property type="entry name" value="ZF_DAG_PE_2"/>
    <property type="match status" value="1"/>
</dbReference>
<feature type="region of interest" description="Disordered" evidence="27">
    <location>
        <begin position="3008"/>
        <end position="3132"/>
    </location>
</feature>
<feature type="compositionally biased region" description="Low complexity" evidence="27">
    <location>
        <begin position="115"/>
        <end position="135"/>
    </location>
</feature>
<evidence type="ECO:0000256" key="16">
    <source>
        <dbReference type="ARBA" id="ARBA00023018"/>
    </source>
</evidence>
<dbReference type="SMART" id="SM00568">
    <property type="entry name" value="GRAM"/>
    <property type="match status" value="1"/>
</dbReference>
<evidence type="ECO:0000259" key="32">
    <source>
        <dbReference type="PROSITE" id="PS51456"/>
    </source>
</evidence>
<dbReference type="GO" id="GO:0005096">
    <property type="term" value="F:GTPase activator activity"/>
    <property type="evidence" value="ECO:0007669"/>
    <property type="project" value="UniProtKB-KW"/>
</dbReference>
<dbReference type="SUPFAM" id="SSF52540">
    <property type="entry name" value="P-loop containing nucleoside triphosphate hydrolases"/>
    <property type="match status" value="2"/>
</dbReference>
<dbReference type="InterPro" id="IPR000198">
    <property type="entry name" value="RhoGAP_dom"/>
</dbReference>
<dbReference type="InterPro" id="IPR011993">
    <property type="entry name" value="PH-like_dom_sf"/>
</dbReference>
<dbReference type="PRINTS" id="PR00193">
    <property type="entry name" value="MYOSINHEAVY"/>
</dbReference>
<dbReference type="Gene3D" id="1.20.120.720">
    <property type="entry name" value="Myosin VI head, motor domain, U50 subdomain"/>
    <property type="match status" value="1"/>
</dbReference>
<dbReference type="Gene3D" id="3.30.60.20">
    <property type="match status" value="1"/>
</dbReference>
<comment type="subcellular location">
    <subcellularLocation>
        <location evidence="3">Cell projection</location>
        <location evidence="3">Growth cone</location>
    </subcellularLocation>
    <subcellularLocation>
        <location evidence="2">Cytoplasm</location>
    </subcellularLocation>
    <subcellularLocation>
        <location evidence="1">Membrane</location>
        <topology evidence="1">Single-pass membrane protein</topology>
    </subcellularLocation>
    <subcellularLocation>
        <location evidence="23">Synapse</location>
    </subcellularLocation>
</comment>
<feature type="region of interest" description="Disordered" evidence="27">
    <location>
        <begin position="2928"/>
        <end position="2947"/>
    </location>
</feature>
<feature type="region of interest" description="Disordered" evidence="27">
    <location>
        <begin position="827"/>
        <end position="958"/>
    </location>
</feature>
<dbReference type="InterPro" id="IPR036023">
    <property type="entry name" value="MYSc_Myo9"/>
</dbReference>
<dbReference type="PROSITE" id="PS50096">
    <property type="entry name" value="IQ"/>
    <property type="match status" value="4"/>
</dbReference>
<evidence type="ECO:0000256" key="15">
    <source>
        <dbReference type="ARBA" id="ARBA00022989"/>
    </source>
</evidence>
<dbReference type="InterPro" id="IPR001609">
    <property type="entry name" value="Myosin_head_motor_dom-like"/>
</dbReference>
<feature type="compositionally biased region" description="Polar residues" evidence="27">
    <location>
        <begin position="398"/>
        <end position="435"/>
    </location>
</feature>
<feature type="compositionally biased region" description="Polar residues" evidence="27">
    <location>
        <begin position="2456"/>
        <end position="2466"/>
    </location>
</feature>
<dbReference type="SMART" id="SM00109">
    <property type="entry name" value="C1"/>
    <property type="match status" value="1"/>
</dbReference>
<feature type="compositionally biased region" description="Basic and acidic residues" evidence="27">
    <location>
        <begin position="1207"/>
        <end position="1219"/>
    </location>
</feature>
<dbReference type="SUPFAM" id="SSF57889">
    <property type="entry name" value="Cysteine-rich domain"/>
    <property type="match status" value="1"/>
</dbReference>
<feature type="region of interest" description="Disordered" evidence="27">
    <location>
        <begin position="3880"/>
        <end position="4041"/>
    </location>
</feature>
<organism evidence="33 34">
    <name type="scientific">Bagarius yarrelli</name>
    <name type="common">Goonch</name>
    <name type="synonym">Bagrus yarrelli</name>
    <dbReference type="NCBI Taxonomy" id="175774"/>
    <lineage>
        <taxon>Eukaryota</taxon>
        <taxon>Metazoa</taxon>
        <taxon>Chordata</taxon>
        <taxon>Craniata</taxon>
        <taxon>Vertebrata</taxon>
        <taxon>Euteleostomi</taxon>
        <taxon>Actinopterygii</taxon>
        <taxon>Neopterygii</taxon>
        <taxon>Teleostei</taxon>
        <taxon>Ostariophysi</taxon>
        <taxon>Siluriformes</taxon>
        <taxon>Sisoridae</taxon>
        <taxon>Sisorinae</taxon>
        <taxon>Bagarius</taxon>
    </lineage>
</organism>
<dbReference type="InterPro" id="IPR027417">
    <property type="entry name" value="P-loop_NTPase"/>
</dbReference>
<keyword evidence="8" id="KW-0812">Transmembrane</keyword>
<dbReference type="CDD" id="cd20883">
    <property type="entry name" value="C1_Myosin-IXa"/>
    <property type="match status" value="1"/>
</dbReference>
<feature type="compositionally biased region" description="Polar residues" evidence="27">
    <location>
        <begin position="3295"/>
        <end position="3314"/>
    </location>
</feature>
<evidence type="ECO:0000256" key="14">
    <source>
        <dbReference type="ARBA" id="ARBA00022840"/>
    </source>
</evidence>
<dbReference type="InterPro" id="IPR013087">
    <property type="entry name" value="Znf_C2H2_type"/>
</dbReference>
<name>A0A556THV4_BAGYA</name>
<dbReference type="SMART" id="SM00314">
    <property type="entry name" value="RA"/>
    <property type="match status" value="1"/>
</dbReference>
<sequence length="4052" mass="454132">MSLSSGTAGGKGVDSNAVDTYDSGDEWDIGVGNLIIDLDADLEKDKLEMSATKDGGGMAAPPSAVAALPDNIKFVSPVSGQGKDGKTKSKRNKNSKDTSKTSTADGAKKESQARNPNEGTGPATGTATGPLANAGKGADKSSKTSRNVASGKKDKDGGTGKNKKDKTELVATGNVTTEKDTAAPVLTLGPSRNTPFDGRQNSDLTCAEQIGNIAIDAAGIVPPLTIKSEPEEIENTDCRTLKKVKSEKMDSPVSTPAPPPLHLLAPVGSTDISSPCEQIMVRTRSVAVNTSDVALATEPECLGPCEPGTSVNLEGIVWQETEDGMLVVNVTWRNKTYVGTLLDCTRHDWAPPRFCESPTSDMEIKNGRGRGKRMRPNSNTPVNENSNSSDNKGSNNSKTRAASNNKGRRGSQNSSERRTPPNSNTEDIKASPSSINKRKSKPASDMEPNSSSEDTKGSKRMRTSSNSGMPHAVLPIPIIKAEPLPPSLDRTCPSPVLIDCPHPNCNKKYKHINGLKYHQARAHNDDDIKLEIDGDSEYGEDSTLHPEPGSCNGASGSQKGCVSPARSVTPKGRGFDSQSQSPSSGKYASKQSSKKKAEADHDSGVHLDGCEDGPCLTDEASNDGIDDKKSLDKAKKSGSKADKLSQKAVKSARPIVPSIPQQLYGLQASSFPAPNSNSSISVSTVVQSVPKSPQLKAIQPKPVVGGDLSMNPALSGSKDKKKKDKKKKEGAKEGDSPKAPGKGGKSEEGKSPYSESSDPGSKSDCLLNGSTDLHQSRLASIKAEADKIYSFTDNAPSPSIGVASRIDSGGIPQPLTPLLVVNQNGADNASVKTNSPAYSDISDAGEDGEGKLEGVKVKSEDQAPREGAKKALFAPQPPNKESPYYPNYETYYSPNYANPNPSPGVSNTGVLLQDGPVKVKKEEDCDVVEEKSKLEQAEERKTDISTSNQQQQQPSVIQQRSNMYMQPLYYNQYTYAYGYSPDQAYHNHLINTNPAYRQQCEERQRQAAEQHRMGEKKSEAVQKDRDVSVKSEEWKQKASVPPSLSKAPSLSDLGKPSPQSKPKELTNEPTKSVIIPKAEDGKPPAQPPEGLKMKLSEGGHHGKEDPKPSIDSGRPSAMEQAMYMYRQEPDSRLWPYVYPSKYPEAQKQLDEERWKEERERERDRDRDRERDRERERDRKNKEERPRHKDNPKDESKDVVEPRTSAVSEEHRGISKDPRAHMQFTSALPQHQSYMPYMHGYPYSQGYDPSHPGYRGMPSVMMQNYPGSYLPAGYSFSPYSTKISPGEDGDKARSSPTVTGKSASDSKALDILHQHASQYKSKSPTVGDKASHDRERSGGERERDMDRPRSSPSQRLMPSHHHLGYSLISGQYDLSYAPAIVASQQASGPSLYPPARRLRMMAEQLDQSIDTGLVNSPETSDPQKEDELHCPQHFRQGLMLQLIDDLSYEDVKKCYRGSTVSKYNSQYHKLFQNIPKEEILMKVYSCALLRDILLQGRLYISRNWLCFYANLFGKDIKKHKTAGLVPNGLAITTDTSQKYVFVSLLSRDSVYDVLRRICTHLQVNGKKSLSLKQYLEEPGSLSTDEFPVASAYPAVLKWRRKPSVPSVSSSLSDLLGNSSNSAEKPTFTNETQLQEGNLEAENLMLTEPVSDLGHMEYQLLKFFILLWNVLTPPPKLCAGGAEVEADGSCCSMMSCHGAGGHRRRLEDSEFTVRVYPGALAEGTVYCPVLAHKVTSAAEVIEQVIERLRLDRTRLYVLAEVKEFGGEEWILNPSDCPVQRMMLWPRTALENRFSSDDYRFLLREKNLDGSIHYGNVQMWLRVTEERRRLVERGLLPQPPAGRHAADLCSLPDLNEQTLLENLRLRFKQEKIYTYAGGILIVVNPFKFLPIYNPKYVKMYDNHQLGKLEPHIYAIADAAYHAMLQRHKNQCIVISGESGSGKTQSTNFLIHHLTALSQKGFASGVEQIILGAGPVLEELIKHQAFETLEPGEPVCRVYVRYAAQAFGNAKTAHNNNSSRFGKFIQVNYQESGTVRGAYVEKYLLEKSRLVYQEHNERNYHVFYYLLAGASDEEKKAFHLLQPDEYHYLNQMTKKVHRLHWENYYESELDCFTVEGEDLKHDFERLQLAMEMVGFLPATRKQIFSLLSAILLLGNIRYKKKTYRDDCIDICNPEVLPTISELLEVKEEMLFEALTTRKTVTVGERLIVPYKLAEAGTVRDSMAKSLYGALFDWIVFRTNHALLNNKDLVDSAKEEYRTEGISWHMIDYIDNTSCINLISKKPTALLHLLDEECNFPQATNQTLLDKFKRQHEGNSYIEFPAVMEPAFIIRHYAGKVKYSVKDFREKNTDHMRPDIVALLKSSKSAFICGLMGIDPVATFRWAVLRAYFRAVVAFRAAGKRHGEKKSTSDTAVQCTVIRKVDSFSFLHHPVHQRSLEILQRCKDDKYNSCNTWKNPRSPLSHLQGTNAINEKTTRDRFSGCNGRSSRSGRLTSTPSSHEEDGIFTNAMSSKLLERAQGILMRNKNYKAKLSLPKHLLNVKSLKYLSSLTLHDRITKSLLHLHKKKKPPSISAQFQASLNKLMETLGQSEPYFVKCIRSNAEKLPLRFNDALVLRQLRYTGMLETVRIRQSGYSIKYTFKDFVHHFHVLLPNGLSAGQAGIREFLQRVQLDPDGYQVGKTMVFLREAQRQKLQNLLHQEVLRRIIALQRRFRALLERRHFTGQRRAARVIQHWWRQCMLTHSSERGDVSELQYEAAVCVQAAWRGYRERRLYLLQRDAVLLLQRSWRRCVMQQRHRAACVIQAFWRAHRQRQTYGQLSKAVLTLQTAWRGYLARQRYRSLKEIQNSAAKDYGQNKTKQSFHNLQKLSDTQTTCLNSQISQQSSAASQECRMDTDSLSSELSRPLDDSTLKSRAKRESRRKRELEQATFSLKLLKVRSNPLPPSEEPVSPEHTVPSKAALLLSSSSLQSSLDSHESFEHLSVNDAELDTTNPQHHDLSTETQSVLFKENKTALKLVPESEKSHPKKPKPTSPVHADQSLSKPLFYISDEASSPVRSEPNTPSKLKPVREKKESLVFVISMQKESPVNQSSMEDDGSLKKEAETPDSSQKKTISSSKQSENTTGIYPTVQPLPAPSSSTTSMIAQQVIAQPKKEEDAVKMQAQRKTVALSISMKEKATCLAFSPKRSRLTFSKSDKDLANQERSMTLQRERTSGFRSLKNREVARAGRQKKTRMARTRSDFLSRACSTEADTDDDDDEEYEYTPVISHTLPLPESPDSPSPGQDLLRDSEMPSQKEQKRLLKTMSSGDLGNSLRKSSSNSDGSGVRGKMRFWGKGKHGDKKMSIRGHSADADLTKTRNADRGRDSKENRETEMRMMSMKRRRSLKISSMPQEPSPWQNDSLHILTCTADYCSMNDFLMKKINDLETEDSKKDTPVDVVFKKALKEFRLNIFNSYSTALAMDDGKSIRYKDLYALFEHILEKSMRLEQRDWSESPVKVWVNTFKVFLDEFVTEYKPTHGTISRAPKPERKKRRKKEADIVEEHLGHIFKSTQYSIPTYCEYCSSLIWMMDRACVCKLCRYACHRKCCLRVTTKCSKKFDPELSSRQFGVELSQLTSDDRAVPLVVEKLINYIEMHGLYTEGIYRKSGSTNKIKELKLGLDTDVDAVNLDDYNIHVIASVLKQWLRDLPNPLMTFELYEEFLRATALQDKKETVRGVYTVIDQLSRTHLSTLERLIFHLVRISLQEETNRMSANALAIVFAPCILRCPDSIDPCVEMIICEQVNKYRVRLKDISTLEFAESKAKIRLTHIRRSMAKSRFSKSSPVTPSPPTSPLSPVVSEGDGATEEKGEAGLSEQQQAEMQQEEKVLSQQIESLQKEKEELTFEMLALEPRTSDDELLESSIGTADSSENLIAEQEGATSETWEKSCTSFRSRKSDSKSRRALRRQPESLDSVDSAVASLSSISSAPQYRFRSSSSGPLFSSPSSSTEHGQHLFPEQDDVETPTLTTRCSSSSEQTRPRSRGNRSCPPKPRESGEAGGRRRDADFSPVQPLVLYGNKEFMV</sequence>
<dbReference type="SMART" id="SM00015">
    <property type="entry name" value="IQ"/>
    <property type="match status" value="4"/>
</dbReference>
<evidence type="ECO:0000259" key="30">
    <source>
        <dbReference type="PROSITE" id="PS50200"/>
    </source>
</evidence>
<comment type="similarity">
    <text evidence="4 26">Belongs to the TRAFAC class myosin-kinesin ATPase superfamily. Myosin family.</text>
</comment>
<feature type="compositionally biased region" description="Basic and acidic residues" evidence="27">
    <location>
        <begin position="3339"/>
        <end position="3365"/>
    </location>
</feature>
<evidence type="ECO:0000256" key="23">
    <source>
        <dbReference type="ARBA" id="ARBA00034103"/>
    </source>
</evidence>
<reference evidence="33 34" key="1">
    <citation type="journal article" date="2019" name="Genome Biol. Evol.">
        <title>Whole-Genome Sequencing of the Giant Devil Catfish, Bagarius yarrelli.</title>
        <authorList>
            <person name="Jiang W."/>
            <person name="Lv Y."/>
            <person name="Cheng L."/>
            <person name="Yang K."/>
            <person name="Chao B."/>
            <person name="Wang X."/>
            <person name="Li Y."/>
            <person name="Pan X."/>
            <person name="You X."/>
            <person name="Zhang Y."/>
            <person name="Yang J."/>
            <person name="Li J."/>
            <person name="Zhang X."/>
            <person name="Liu S."/>
            <person name="Sun C."/>
            <person name="Yang J."/>
            <person name="Shi Q."/>
        </authorList>
    </citation>
    <scope>NUCLEOTIDE SEQUENCE [LARGE SCALE GENOMIC DNA]</scope>
    <source>
        <strain evidence="33">JWS20170419001</strain>
        <tissue evidence="33">Muscle</tissue>
    </source>
</reference>
<dbReference type="GO" id="GO:0005737">
    <property type="term" value="C:cytoplasm"/>
    <property type="evidence" value="ECO:0007669"/>
    <property type="project" value="UniProtKB-SubCell"/>
</dbReference>
<dbReference type="InterPro" id="IPR046987">
    <property type="entry name" value="Myo9"/>
</dbReference>
<dbReference type="InterPro" id="IPR002219">
    <property type="entry name" value="PKC_DAG/PE"/>
</dbReference>
<feature type="compositionally biased region" description="Polar residues" evidence="27">
    <location>
        <begin position="827"/>
        <end position="837"/>
    </location>
</feature>
<evidence type="ECO:0000256" key="7">
    <source>
        <dbReference type="ARBA" id="ARBA00022553"/>
    </source>
</evidence>
<dbReference type="SUPFAM" id="SSF48350">
    <property type="entry name" value="GTPase activation domain, GAP"/>
    <property type="match status" value="1"/>
</dbReference>
<dbReference type="InterPro" id="IPR046349">
    <property type="entry name" value="C1-like_sf"/>
</dbReference>
<feature type="compositionally biased region" description="Basic residues" evidence="27">
    <location>
        <begin position="719"/>
        <end position="729"/>
    </location>
</feature>
<feature type="compositionally biased region" description="Basic and acidic residues" evidence="27">
    <location>
        <begin position="3277"/>
        <end position="3291"/>
    </location>
</feature>
<dbReference type="GO" id="GO:0044295">
    <property type="term" value="C:axonal growth cone"/>
    <property type="evidence" value="ECO:0007669"/>
    <property type="project" value="TreeGrafter"/>
</dbReference>
<evidence type="ECO:0000256" key="27">
    <source>
        <dbReference type="SAM" id="MobiDB-lite"/>
    </source>
</evidence>
<dbReference type="PANTHER" id="PTHR46184">
    <property type="entry name" value="UNCONVENTIONAL MYOSIN-IXB-LIKE PROTEIN"/>
    <property type="match status" value="1"/>
</dbReference>
<dbReference type="GO" id="GO:0005524">
    <property type="term" value="F:ATP binding"/>
    <property type="evidence" value="ECO:0007669"/>
    <property type="project" value="UniProtKB-UniRule"/>
</dbReference>
<evidence type="ECO:0000256" key="2">
    <source>
        <dbReference type="ARBA" id="ARBA00004496"/>
    </source>
</evidence>
<dbReference type="PROSITE" id="PS50238">
    <property type="entry name" value="RHOGAP"/>
    <property type="match status" value="1"/>
</dbReference>
<feature type="compositionally biased region" description="Basic and acidic residues" evidence="27">
    <location>
        <begin position="1328"/>
        <end position="1348"/>
    </location>
</feature>
<evidence type="ECO:0000313" key="34">
    <source>
        <dbReference type="Proteomes" id="UP000319801"/>
    </source>
</evidence>
<keyword evidence="17" id="KW-0175">Coiled coil</keyword>
<dbReference type="Pfam" id="PF00620">
    <property type="entry name" value="RhoGAP"/>
    <property type="match status" value="1"/>
</dbReference>
<feature type="compositionally biased region" description="Low complexity" evidence="27">
    <location>
        <begin position="668"/>
        <end position="689"/>
    </location>
</feature>
<feature type="region of interest" description="Disordered" evidence="27">
    <location>
        <begin position="1603"/>
        <end position="1629"/>
    </location>
</feature>
<dbReference type="FunFam" id="3.10.20.90:FF:000121">
    <property type="entry name" value="unconventional myosin-IXa isoform X1"/>
    <property type="match status" value="1"/>
</dbReference>
<dbReference type="Pfam" id="PF02893">
    <property type="entry name" value="GRAM"/>
    <property type="match status" value="1"/>
</dbReference>
<feature type="region of interest" description="Disordered" evidence="27">
    <location>
        <begin position="789"/>
        <end position="809"/>
    </location>
</feature>
<dbReference type="GO" id="GO:0005884">
    <property type="term" value="C:actin filament"/>
    <property type="evidence" value="ECO:0007669"/>
    <property type="project" value="TreeGrafter"/>
</dbReference>
<feature type="compositionally biased region" description="Basic and acidic residues" evidence="27">
    <location>
        <begin position="4020"/>
        <end position="4035"/>
    </location>
</feature>
<feature type="region of interest" description="Disordered" evidence="27">
    <location>
        <begin position="349"/>
        <end position="472"/>
    </location>
</feature>
<dbReference type="InterPro" id="IPR029071">
    <property type="entry name" value="Ubiquitin-like_domsf"/>
</dbReference>
<comment type="caution">
    <text evidence="33">The sequence shown here is derived from an EMBL/GenBank/DDBJ whole genome shotgun (WGS) entry which is preliminary data.</text>
</comment>
<dbReference type="Gene3D" id="3.10.20.90">
    <property type="entry name" value="Phosphatidylinositol 3-kinase Catalytic Subunit, Chain A, domain 1"/>
    <property type="match status" value="1"/>
</dbReference>
<dbReference type="InterPro" id="IPR000159">
    <property type="entry name" value="RA_dom"/>
</dbReference>
<feature type="compositionally biased region" description="Basic and acidic residues" evidence="27">
    <location>
        <begin position="917"/>
        <end position="943"/>
    </location>
</feature>
<feature type="region of interest" description="Disordered" evidence="27">
    <location>
        <begin position="2456"/>
        <end position="2497"/>
    </location>
</feature>
<dbReference type="PROSITE" id="PS50157">
    <property type="entry name" value="ZINC_FINGER_C2H2_2"/>
    <property type="match status" value="1"/>
</dbReference>
<dbReference type="Gene3D" id="3.40.850.10">
    <property type="entry name" value="Kinesin motor domain"/>
    <property type="match status" value="2"/>
</dbReference>
<feature type="compositionally biased region" description="Low complexity" evidence="27">
    <location>
        <begin position="581"/>
        <end position="591"/>
    </location>
</feature>
<keyword evidence="21 26" id="KW-0009">Actin-binding</keyword>
<feature type="region of interest" description="Actin-binding" evidence="26">
    <location>
        <begin position="2573"/>
        <end position="2595"/>
    </location>
</feature>
<feature type="region of interest" description="Disordered" evidence="27">
    <location>
        <begin position="3806"/>
        <end position="3854"/>
    </location>
</feature>
<keyword evidence="19" id="KW-0472">Membrane</keyword>
<feature type="compositionally biased region" description="Polar residues" evidence="27">
    <location>
        <begin position="3994"/>
        <end position="4006"/>
    </location>
</feature>
<dbReference type="InterPro" id="IPR004182">
    <property type="entry name" value="GRAM"/>
</dbReference>
<dbReference type="GO" id="GO:0008270">
    <property type="term" value="F:zinc ion binding"/>
    <property type="evidence" value="ECO:0007669"/>
    <property type="project" value="UniProtKB-KW"/>
</dbReference>
<evidence type="ECO:0000256" key="6">
    <source>
        <dbReference type="ARBA" id="ARBA00022490"/>
    </source>
</evidence>
<feature type="compositionally biased region" description="Low complexity" evidence="27">
    <location>
        <begin position="3940"/>
        <end position="3977"/>
    </location>
</feature>
<feature type="compositionally biased region" description="Polar residues" evidence="27">
    <location>
        <begin position="1293"/>
        <end position="1304"/>
    </location>
</feature>
<keyword evidence="20 26" id="KW-0505">Motor protein</keyword>
<keyword evidence="7" id="KW-0597">Phosphoprotein</keyword>
<evidence type="ECO:0000259" key="28">
    <source>
        <dbReference type="PROSITE" id="PS50081"/>
    </source>
</evidence>
<dbReference type="Proteomes" id="UP000319801">
    <property type="component" value="Unassembled WGS sequence"/>
</dbReference>
<evidence type="ECO:0000256" key="4">
    <source>
        <dbReference type="ARBA" id="ARBA00008314"/>
    </source>
</evidence>
<feature type="compositionally biased region" description="Low complexity" evidence="27">
    <location>
        <begin position="945"/>
        <end position="958"/>
    </location>
</feature>
<evidence type="ECO:0000256" key="26">
    <source>
        <dbReference type="PROSITE-ProRule" id="PRU00782"/>
    </source>
</evidence>
<gene>
    <name evidence="33" type="ORF">Baya_0293</name>
</gene>
<evidence type="ECO:0000259" key="29">
    <source>
        <dbReference type="PROSITE" id="PS50157"/>
    </source>
</evidence>
<dbReference type="GO" id="GO:0000146">
    <property type="term" value="F:microfilament motor activity"/>
    <property type="evidence" value="ECO:0007669"/>
    <property type="project" value="InterPro"/>
</dbReference>
<keyword evidence="15" id="KW-1133">Transmembrane helix</keyword>
<keyword evidence="5" id="KW-0343">GTPase activation</keyword>
<evidence type="ECO:0000256" key="12">
    <source>
        <dbReference type="ARBA" id="ARBA00022771"/>
    </source>
</evidence>
<dbReference type="CDD" id="cd23767">
    <property type="entry name" value="IQCD"/>
    <property type="match status" value="1"/>
</dbReference>
<evidence type="ECO:0000259" key="31">
    <source>
        <dbReference type="PROSITE" id="PS50238"/>
    </source>
</evidence>
<dbReference type="GO" id="GO:0045198">
    <property type="term" value="P:establishment of epithelial cell apical/basal polarity"/>
    <property type="evidence" value="ECO:0007669"/>
    <property type="project" value="TreeGrafter"/>
</dbReference>
<evidence type="ECO:0000256" key="25">
    <source>
        <dbReference type="PROSITE-ProRule" id="PRU00042"/>
    </source>
</evidence>
<dbReference type="InterPro" id="IPR036961">
    <property type="entry name" value="Kinesin_motor_dom_sf"/>
</dbReference>
<keyword evidence="34" id="KW-1185">Reference proteome</keyword>
<evidence type="ECO:0000256" key="10">
    <source>
        <dbReference type="ARBA" id="ARBA00022737"/>
    </source>
</evidence>
<feature type="compositionally biased region" description="Basic and acidic residues" evidence="27">
    <location>
        <begin position="595"/>
        <end position="609"/>
    </location>
</feature>
<evidence type="ECO:0000256" key="21">
    <source>
        <dbReference type="ARBA" id="ARBA00023203"/>
    </source>
</evidence>
<dbReference type="Gene3D" id="2.30.29.30">
    <property type="entry name" value="Pleckstrin-homology domain (PH domain)/Phosphotyrosine-binding domain (PTB)"/>
    <property type="match status" value="1"/>
</dbReference>
<dbReference type="Pfam" id="PF00788">
    <property type="entry name" value="RA"/>
    <property type="match status" value="1"/>
</dbReference>
<feature type="region of interest" description="Disordered" evidence="27">
    <location>
        <begin position="1"/>
        <end position="28"/>
    </location>
</feature>
<feature type="region of interest" description="Disordered" evidence="27">
    <location>
        <begin position="70"/>
        <end position="178"/>
    </location>
</feature>
<feature type="region of interest" description="Disordered" evidence="27">
    <location>
        <begin position="1283"/>
        <end position="1358"/>
    </location>
</feature>
<feature type="domain" description="C2H2-type" evidence="29">
    <location>
        <begin position="498"/>
        <end position="528"/>
    </location>
</feature>
<evidence type="ECO:0000256" key="3">
    <source>
        <dbReference type="ARBA" id="ARBA00004624"/>
    </source>
</evidence>
<evidence type="ECO:0000256" key="9">
    <source>
        <dbReference type="ARBA" id="ARBA00022723"/>
    </source>
</evidence>
<evidence type="ECO:0000256" key="22">
    <source>
        <dbReference type="ARBA" id="ARBA00023273"/>
    </source>
</evidence>
<dbReference type="PROSITE" id="PS00479">
    <property type="entry name" value="ZF_DAG_PE_1"/>
    <property type="match status" value="1"/>
</dbReference>
<keyword evidence="11 26" id="KW-0547">Nucleotide-binding</keyword>
<dbReference type="PROSITE" id="PS50200">
    <property type="entry name" value="RA"/>
    <property type="match status" value="1"/>
</dbReference>
<keyword evidence="13" id="KW-0862">Zinc</keyword>
<dbReference type="InterPro" id="IPR000048">
    <property type="entry name" value="IQ_motif_EF-hand-BS"/>
</dbReference>
<feature type="domain" description="Myosin motor" evidence="32">
    <location>
        <begin position="1840"/>
        <end position="2691"/>
    </location>
</feature>
<feature type="compositionally biased region" description="Basic and acidic residues" evidence="27">
    <location>
        <begin position="625"/>
        <end position="645"/>
    </location>
</feature>
<feature type="compositionally biased region" description="Basic and acidic residues" evidence="27">
    <location>
        <begin position="1000"/>
        <end position="1036"/>
    </location>
</feature>
<dbReference type="InterPro" id="IPR008936">
    <property type="entry name" value="Rho_GTPase_activation_prot"/>
</dbReference>
<dbReference type="Gene3D" id="1.20.58.530">
    <property type="match status" value="1"/>
</dbReference>
<accession>A0A556THV4</accession>
<feature type="compositionally biased region" description="Basic and acidic residues" evidence="27">
    <location>
        <begin position="1147"/>
        <end position="1200"/>
    </location>
</feature>
<feature type="region of interest" description="Disordered" evidence="27">
    <location>
        <begin position="3259"/>
        <end position="3372"/>
    </location>
</feature>
<feature type="compositionally biased region" description="Low complexity" evidence="27">
    <location>
        <begin position="2474"/>
        <end position="2491"/>
    </location>
</feature>